<feature type="binding site" evidence="5">
    <location>
        <position position="102"/>
    </location>
    <ligand>
        <name>ATP</name>
        <dbReference type="ChEBI" id="CHEBI:30616"/>
    </ligand>
</feature>
<dbReference type="InterPro" id="IPR057670">
    <property type="entry name" value="SH3_retrovirus"/>
</dbReference>
<dbReference type="InterPro" id="IPR054722">
    <property type="entry name" value="PolX-like_BBD"/>
</dbReference>
<feature type="region of interest" description="Disordered" evidence="6">
    <location>
        <begin position="898"/>
        <end position="970"/>
    </location>
</feature>
<evidence type="ECO:0000256" key="2">
    <source>
        <dbReference type="ARBA" id="ARBA00022741"/>
    </source>
</evidence>
<sequence length="1021" mass="114835">MGMGSTSSQAQQQPTSNAEHKRQREARETCKAQLETTQNCICSPRTTSTVPRNPDLVAITDQAKINGWYIKPHEIELREQVGQGSTADIYRGSWRGLDVAVKCLCPDFFHSNESGVTFFVQEVKTLSRQRHPFVLRLMGACLDPPENGWVVTEFLRMTLKGWLHGHGGRRKERSVPLPPFEERVAKALEIAQAMQYLHDQRPKVVHRDLKPSNIFLDDSMHVRVADFGHARFLDDGEKALTGTYVYMAPEVIRGEPYNEKCDVYSFGIILNELITGYHPYVETDYGPTKIALQVGDGKLRPMLPRDDGQLEDLINLICLSWDEDASIRPSFAVITCTLRKIQERFIEASGSDHHSSASSRFRRTPFFLLQPYAMTESESQSNASLQDKSIPDSSNLFSLHHSDNPRTVLVSQHLIGDNYPTWNRAMSTALNAKNKYCFVDGSIDIPLPTSTDFSAWKRCNDMVKSWLLNSLSQEISDSVIYASSAKEIWEDLQEPYFTKLKTFWDELSSLISIPSCSCGSSKALQHYLQQEHITQFLMGLNDSYGPIRGQILLMDPLPTVNKAYALLLQEEKQRVITTKSNIVDESAALAASTRNFRESHQPNRDKNHSGKSRGQIHTRPTCEHCGWVGLVKEKCYVLHGYPPGHRLHQSGSSSFTTKSSQTKQTNVDSTPTAQSFTPDQFRQLLAMLNEGSTQPHVNFAGNQPYCNSSNSIHSWIVDTGASDHMIADPKMYHSCTKTSSISPVKLPNGAFAPVTHIGVVHLNSYIHLHDVLCVPSFQFNLISVSKLTSSQLCSLSFFHDSCIFQDQSKKMTIGLAKQHGGLYYFQTPHLLPTTPSANLATFDLWHWRLDKFSPRARKCTFVGYPYGQKGYRLFDLQSKEFFTSRDVVFHEEIFPFQPIEPNPSNPSSPAVLPLPIPDHANSPTSDNIPPPAAPHTTTPEDTPSPLPSDPITIAPPPCEPPHPTRIRRPPSYLQDYHCSQAMMPRQSTSSPTTGWQKDKPTLARIEISLSGHYYLRFEILN</sequence>
<dbReference type="PANTHER" id="PTHR44329:SF11">
    <property type="entry name" value="OS09G0443600 PROTEIN"/>
    <property type="match status" value="1"/>
</dbReference>
<keyword evidence="3" id="KW-0418">Kinase</keyword>
<dbReference type="Proteomes" id="UP000655225">
    <property type="component" value="Unassembled WGS sequence"/>
</dbReference>
<feature type="compositionally biased region" description="Basic and acidic residues" evidence="6">
    <location>
        <begin position="18"/>
        <end position="29"/>
    </location>
</feature>
<feature type="region of interest" description="Disordered" evidence="6">
    <location>
        <begin position="1"/>
        <end position="29"/>
    </location>
</feature>
<dbReference type="Gene3D" id="3.30.200.20">
    <property type="entry name" value="Phosphorylase Kinase, domain 1"/>
    <property type="match status" value="1"/>
</dbReference>
<dbReference type="SUPFAM" id="SSF56112">
    <property type="entry name" value="Protein kinase-like (PK-like)"/>
    <property type="match status" value="1"/>
</dbReference>
<reference evidence="8 9" key="1">
    <citation type="submission" date="2020-04" db="EMBL/GenBank/DDBJ databases">
        <title>Plant Genome Project.</title>
        <authorList>
            <person name="Zhang R.-G."/>
        </authorList>
    </citation>
    <scope>NUCLEOTIDE SEQUENCE [LARGE SCALE GENOMIC DNA]</scope>
    <source>
        <strain evidence="8">YNK0</strain>
        <tissue evidence="8">Leaf</tissue>
    </source>
</reference>
<evidence type="ECO:0000313" key="8">
    <source>
        <dbReference type="EMBL" id="KAF8401062.1"/>
    </source>
</evidence>
<protein>
    <recommendedName>
        <fullName evidence="7">Protein kinase domain-containing protein</fullName>
    </recommendedName>
</protein>
<dbReference type="InterPro" id="IPR011009">
    <property type="entry name" value="Kinase-like_dom_sf"/>
</dbReference>
<dbReference type="InterPro" id="IPR008271">
    <property type="entry name" value="Ser/Thr_kinase_AS"/>
</dbReference>
<proteinExistence type="predicted"/>
<keyword evidence="1" id="KW-0808">Transferase</keyword>
<dbReference type="Pfam" id="PF14244">
    <property type="entry name" value="Retrotran_gag_3"/>
    <property type="match status" value="1"/>
</dbReference>
<gene>
    <name evidence="8" type="ORF">HHK36_014365</name>
</gene>
<dbReference type="Gene3D" id="1.10.510.10">
    <property type="entry name" value="Transferase(Phosphotransferase) domain 1"/>
    <property type="match status" value="1"/>
</dbReference>
<dbReference type="SMART" id="SM00220">
    <property type="entry name" value="S_TKc"/>
    <property type="match status" value="1"/>
</dbReference>
<dbReference type="PROSITE" id="PS50011">
    <property type="entry name" value="PROTEIN_KINASE_DOM"/>
    <property type="match status" value="1"/>
</dbReference>
<evidence type="ECO:0000313" key="9">
    <source>
        <dbReference type="Proteomes" id="UP000655225"/>
    </source>
</evidence>
<accession>A0A834ZEP0</accession>
<evidence type="ECO:0000259" key="7">
    <source>
        <dbReference type="PROSITE" id="PS50011"/>
    </source>
</evidence>
<dbReference type="PANTHER" id="PTHR44329">
    <property type="entry name" value="SERINE/THREONINE-PROTEIN KINASE TNNI3K-RELATED"/>
    <property type="match status" value="1"/>
</dbReference>
<keyword evidence="9" id="KW-1185">Reference proteome</keyword>
<dbReference type="OrthoDB" id="10261027at2759"/>
<dbReference type="Pfam" id="PF25597">
    <property type="entry name" value="SH3_retrovirus"/>
    <property type="match status" value="1"/>
</dbReference>
<feature type="compositionally biased region" description="Pro residues" evidence="6">
    <location>
        <begin position="898"/>
        <end position="916"/>
    </location>
</feature>
<dbReference type="GO" id="GO:0005524">
    <property type="term" value="F:ATP binding"/>
    <property type="evidence" value="ECO:0007669"/>
    <property type="project" value="UniProtKB-UniRule"/>
</dbReference>
<feature type="compositionally biased region" description="Low complexity" evidence="6">
    <location>
        <begin position="649"/>
        <end position="665"/>
    </location>
</feature>
<evidence type="ECO:0000256" key="3">
    <source>
        <dbReference type="ARBA" id="ARBA00022777"/>
    </source>
</evidence>
<dbReference type="PROSITE" id="PS00107">
    <property type="entry name" value="PROTEIN_KINASE_ATP"/>
    <property type="match status" value="1"/>
</dbReference>
<dbReference type="EMBL" id="JABCRI010000009">
    <property type="protein sequence ID" value="KAF8401062.1"/>
    <property type="molecule type" value="Genomic_DNA"/>
</dbReference>
<feature type="region of interest" description="Disordered" evidence="6">
    <location>
        <begin position="593"/>
        <end position="616"/>
    </location>
</feature>
<organism evidence="8 9">
    <name type="scientific">Tetracentron sinense</name>
    <name type="common">Spur-leaf</name>
    <dbReference type="NCBI Taxonomy" id="13715"/>
    <lineage>
        <taxon>Eukaryota</taxon>
        <taxon>Viridiplantae</taxon>
        <taxon>Streptophyta</taxon>
        <taxon>Embryophyta</taxon>
        <taxon>Tracheophyta</taxon>
        <taxon>Spermatophyta</taxon>
        <taxon>Magnoliopsida</taxon>
        <taxon>Trochodendrales</taxon>
        <taxon>Trochodendraceae</taxon>
        <taxon>Tetracentron</taxon>
    </lineage>
</organism>
<feature type="compositionally biased region" description="Basic and acidic residues" evidence="6">
    <location>
        <begin position="595"/>
        <end position="608"/>
    </location>
</feature>
<evidence type="ECO:0000256" key="6">
    <source>
        <dbReference type="SAM" id="MobiDB-lite"/>
    </source>
</evidence>
<dbReference type="GO" id="GO:0004674">
    <property type="term" value="F:protein serine/threonine kinase activity"/>
    <property type="evidence" value="ECO:0007669"/>
    <property type="project" value="TreeGrafter"/>
</dbReference>
<dbReference type="InterPro" id="IPR051681">
    <property type="entry name" value="Ser/Thr_Kinases-Pseudokinases"/>
</dbReference>
<dbReference type="InterPro" id="IPR000719">
    <property type="entry name" value="Prot_kinase_dom"/>
</dbReference>
<feature type="compositionally biased region" description="Pro residues" evidence="6">
    <location>
        <begin position="942"/>
        <end position="963"/>
    </location>
</feature>
<evidence type="ECO:0000256" key="5">
    <source>
        <dbReference type="PROSITE-ProRule" id="PRU10141"/>
    </source>
</evidence>
<keyword evidence="4 5" id="KW-0067">ATP-binding</keyword>
<dbReference type="PROSITE" id="PS00108">
    <property type="entry name" value="PROTEIN_KINASE_ST"/>
    <property type="match status" value="1"/>
</dbReference>
<feature type="compositionally biased region" description="Low complexity" evidence="6">
    <location>
        <begin position="1"/>
        <end position="16"/>
    </location>
</feature>
<feature type="region of interest" description="Disordered" evidence="6">
    <location>
        <begin position="647"/>
        <end position="674"/>
    </location>
</feature>
<keyword evidence="2 5" id="KW-0547">Nucleotide-binding</keyword>
<dbReference type="Pfam" id="PF00069">
    <property type="entry name" value="Pkinase"/>
    <property type="match status" value="1"/>
</dbReference>
<comment type="caution">
    <text evidence="8">The sequence shown here is derived from an EMBL/GenBank/DDBJ whole genome shotgun (WGS) entry which is preliminary data.</text>
</comment>
<evidence type="ECO:0000256" key="1">
    <source>
        <dbReference type="ARBA" id="ARBA00022679"/>
    </source>
</evidence>
<dbReference type="InterPro" id="IPR029472">
    <property type="entry name" value="Copia-like_N"/>
</dbReference>
<dbReference type="Pfam" id="PF22936">
    <property type="entry name" value="Pol_BBD"/>
    <property type="match status" value="1"/>
</dbReference>
<feature type="domain" description="Protein kinase" evidence="7">
    <location>
        <begin position="75"/>
        <end position="346"/>
    </location>
</feature>
<dbReference type="AlphaFoldDB" id="A0A834ZEP0"/>
<name>A0A834ZEP0_TETSI</name>
<evidence type="ECO:0000256" key="4">
    <source>
        <dbReference type="ARBA" id="ARBA00022840"/>
    </source>
</evidence>
<dbReference type="InterPro" id="IPR017441">
    <property type="entry name" value="Protein_kinase_ATP_BS"/>
</dbReference>
<dbReference type="CDD" id="cd13999">
    <property type="entry name" value="STKc_MAP3K-like"/>
    <property type="match status" value="1"/>
</dbReference>